<protein>
    <submittedName>
        <fullName evidence="2">Uncharacterized protein</fullName>
    </submittedName>
</protein>
<evidence type="ECO:0000313" key="3">
    <source>
        <dbReference type="Proteomes" id="UP000265631"/>
    </source>
</evidence>
<name>A0A395N0M3_9HYPO</name>
<keyword evidence="3" id="KW-1185">Reference proteome</keyword>
<feature type="region of interest" description="Disordered" evidence="1">
    <location>
        <begin position="1"/>
        <end position="36"/>
    </location>
</feature>
<dbReference type="AlphaFoldDB" id="A0A395N0M3"/>
<evidence type="ECO:0000256" key="1">
    <source>
        <dbReference type="SAM" id="MobiDB-lite"/>
    </source>
</evidence>
<organism evidence="2 3">
    <name type="scientific">Fusarium flagelliforme</name>
    <dbReference type="NCBI Taxonomy" id="2675880"/>
    <lineage>
        <taxon>Eukaryota</taxon>
        <taxon>Fungi</taxon>
        <taxon>Dikarya</taxon>
        <taxon>Ascomycota</taxon>
        <taxon>Pezizomycotina</taxon>
        <taxon>Sordariomycetes</taxon>
        <taxon>Hypocreomycetidae</taxon>
        <taxon>Hypocreales</taxon>
        <taxon>Nectriaceae</taxon>
        <taxon>Fusarium</taxon>
        <taxon>Fusarium incarnatum-equiseti species complex</taxon>
    </lineage>
</organism>
<dbReference type="EMBL" id="PXXK01000038">
    <property type="protein sequence ID" value="RFN53686.1"/>
    <property type="molecule type" value="Genomic_DNA"/>
</dbReference>
<reference evidence="2 3" key="1">
    <citation type="journal article" date="2018" name="PLoS Pathog.">
        <title>Evolution of structural diversity of trichothecenes, a family of toxins produced by plant pathogenic and entomopathogenic fungi.</title>
        <authorList>
            <person name="Proctor R.H."/>
            <person name="McCormick S.P."/>
            <person name="Kim H.S."/>
            <person name="Cardoza R.E."/>
            <person name="Stanley A.M."/>
            <person name="Lindo L."/>
            <person name="Kelly A."/>
            <person name="Brown D.W."/>
            <person name="Lee T."/>
            <person name="Vaughan M.M."/>
            <person name="Alexander N.J."/>
            <person name="Busman M."/>
            <person name="Gutierrez S."/>
        </authorList>
    </citation>
    <scope>NUCLEOTIDE SEQUENCE [LARGE SCALE GENOMIC DNA]</scope>
    <source>
        <strain evidence="2 3">NRRL 13405</strain>
    </source>
</reference>
<proteinExistence type="predicted"/>
<dbReference type="Proteomes" id="UP000265631">
    <property type="component" value="Unassembled WGS sequence"/>
</dbReference>
<gene>
    <name evidence="2" type="ORF">FIE12Z_2027</name>
</gene>
<comment type="caution">
    <text evidence="2">The sequence shown here is derived from an EMBL/GenBank/DDBJ whole genome shotgun (WGS) entry which is preliminary data.</text>
</comment>
<feature type="compositionally biased region" description="Polar residues" evidence="1">
    <location>
        <begin position="1"/>
        <end position="10"/>
    </location>
</feature>
<sequence length="312" mass="35085">MNNNNLPTSIDDNDDAHLEVPPPRAPGPVRRDAGRAQEARMHPYNQGQGVRNPNRLSLQTIRDTMNYTDYRQANMMIRNGADLTLTELYNISTILRSLAAIMDTPATAPDFERFLAGVFDGWNSNTPIRTADRLRPRQFVDTRIQVGILSQNHPLSAQKIKAGVTPDGQKIERRAGQPIYFGLVGLNSETGVVDWAWRDKKNAGVNPQYVHLDHGQTSITIRTQAMLQYDNMERDRIRAFNSSLVTNCARRVIQKWAQVDTALDPVIDNIDRPFGLMPLQLSGPTIIAEGERLIEAGRAYTAQSQTQHTLFR</sequence>
<evidence type="ECO:0000313" key="2">
    <source>
        <dbReference type="EMBL" id="RFN53686.1"/>
    </source>
</evidence>
<accession>A0A395N0M3</accession>